<keyword evidence="4" id="KW-0812">Transmembrane</keyword>
<evidence type="ECO:0000256" key="2">
    <source>
        <dbReference type="ARBA" id="ARBA00023108"/>
    </source>
</evidence>
<evidence type="ECO:0000256" key="4">
    <source>
        <dbReference type="SAM" id="Phobius"/>
    </source>
</evidence>
<dbReference type="InterPro" id="IPR038606">
    <property type="entry name" value="To_sf"/>
</dbReference>
<comment type="similarity">
    <text evidence="3">Belongs to the TO family.</text>
</comment>
<evidence type="ECO:0000256" key="3">
    <source>
        <dbReference type="ARBA" id="ARBA00060902"/>
    </source>
</evidence>
<name>A0A9P0HCD3_NEZVI</name>
<evidence type="ECO:0000313" key="5">
    <source>
        <dbReference type="EMBL" id="CAH1399274.1"/>
    </source>
</evidence>
<sequence length="272" mass="30677">MDPKSFQCSSKLSVMFVLYFLGAVFAASGNIIKEAGQSKAHTIPSFIKICHRDDPLLDECVKESVEEIRPYLKEGIPELHIPSCEPLVLPEVVMNQGRGSVTVQSRYTDLHIYGPTDFKLHQVKVDLDKDRVKIKLSIPKLRTKGNYTISGRILMLPISGSGESRGNYSNIEATALIQAERIKKDNKTYIHVQDFFVDFTIGHAAVHLSNLFDGDKQLGDAMNEFLNDNWKNVAQEMKPVLEKTIGDLFKKFANRIYNTYPMDVLLPLSKSK</sequence>
<dbReference type="GO" id="GO:0007623">
    <property type="term" value="P:circadian rhythm"/>
    <property type="evidence" value="ECO:0007669"/>
    <property type="project" value="UniProtKB-ARBA"/>
</dbReference>
<evidence type="ECO:0008006" key="7">
    <source>
        <dbReference type="Google" id="ProtNLM"/>
    </source>
</evidence>
<dbReference type="InterPro" id="IPR010562">
    <property type="entry name" value="Haemolymph_juvenile_hormone-bd"/>
</dbReference>
<dbReference type="AlphaFoldDB" id="A0A9P0HCD3"/>
<protein>
    <recommendedName>
        <fullName evidence="7">Protein takeout</fullName>
    </recommendedName>
</protein>
<dbReference type="PANTHER" id="PTHR11008">
    <property type="entry name" value="PROTEIN TAKEOUT-LIKE PROTEIN"/>
    <property type="match status" value="1"/>
</dbReference>
<dbReference type="EMBL" id="OV725080">
    <property type="protein sequence ID" value="CAH1399274.1"/>
    <property type="molecule type" value="Genomic_DNA"/>
</dbReference>
<dbReference type="GO" id="GO:0005615">
    <property type="term" value="C:extracellular space"/>
    <property type="evidence" value="ECO:0007669"/>
    <property type="project" value="TreeGrafter"/>
</dbReference>
<organism evidence="5 6">
    <name type="scientific">Nezara viridula</name>
    <name type="common">Southern green stink bug</name>
    <name type="synonym">Cimex viridulus</name>
    <dbReference type="NCBI Taxonomy" id="85310"/>
    <lineage>
        <taxon>Eukaryota</taxon>
        <taxon>Metazoa</taxon>
        <taxon>Ecdysozoa</taxon>
        <taxon>Arthropoda</taxon>
        <taxon>Hexapoda</taxon>
        <taxon>Insecta</taxon>
        <taxon>Pterygota</taxon>
        <taxon>Neoptera</taxon>
        <taxon>Paraneoptera</taxon>
        <taxon>Hemiptera</taxon>
        <taxon>Heteroptera</taxon>
        <taxon>Panheteroptera</taxon>
        <taxon>Pentatomomorpha</taxon>
        <taxon>Pentatomoidea</taxon>
        <taxon>Pentatomidae</taxon>
        <taxon>Pentatominae</taxon>
        <taxon>Nezara</taxon>
    </lineage>
</organism>
<dbReference type="Proteomes" id="UP001152798">
    <property type="component" value="Chromosome 4"/>
</dbReference>
<dbReference type="SMART" id="SM00700">
    <property type="entry name" value="JHBP"/>
    <property type="match status" value="1"/>
</dbReference>
<gene>
    <name evidence="5" type="ORF">NEZAVI_LOCUS8755</name>
</gene>
<dbReference type="PANTHER" id="PTHR11008:SF39">
    <property type="entry name" value="CIRCADIAN CLOCK-CONTROLLED PROTEIN-LIKE PROTEIN"/>
    <property type="match status" value="1"/>
</dbReference>
<evidence type="ECO:0000256" key="1">
    <source>
        <dbReference type="ARBA" id="ARBA00022729"/>
    </source>
</evidence>
<keyword evidence="4" id="KW-0472">Membrane</keyword>
<dbReference type="Gene3D" id="3.15.10.30">
    <property type="entry name" value="Haemolymph juvenile hormone binding protein"/>
    <property type="match status" value="1"/>
</dbReference>
<evidence type="ECO:0000313" key="6">
    <source>
        <dbReference type="Proteomes" id="UP001152798"/>
    </source>
</evidence>
<keyword evidence="1" id="KW-0732">Signal</keyword>
<feature type="transmembrane region" description="Helical" evidence="4">
    <location>
        <begin position="12"/>
        <end position="32"/>
    </location>
</feature>
<dbReference type="Pfam" id="PF06585">
    <property type="entry name" value="JHBP"/>
    <property type="match status" value="1"/>
</dbReference>
<proteinExistence type="inferred from homology"/>
<dbReference type="FunFam" id="3.15.10.30:FF:000001">
    <property type="entry name" value="Takeout-like protein 1"/>
    <property type="match status" value="1"/>
</dbReference>
<reference evidence="5" key="1">
    <citation type="submission" date="2022-01" db="EMBL/GenBank/DDBJ databases">
        <authorList>
            <person name="King R."/>
        </authorList>
    </citation>
    <scope>NUCLEOTIDE SEQUENCE</scope>
</reference>
<accession>A0A9P0HCD3</accession>
<dbReference type="OrthoDB" id="8174700at2759"/>
<keyword evidence="4" id="KW-1133">Transmembrane helix</keyword>
<keyword evidence="6" id="KW-1185">Reference proteome</keyword>
<keyword evidence="2" id="KW-0090">Biological rhythms</keyword>